<dbReference type="RefSeq" id="WP_074959505.1">
    <property type="nucleotide sequence ID" value="NZ_FOKQ01000001.1"/>
</dbReference>
<dbReference type="OrthoDB" id="2003145at2"/>
<evidence type="ECO:0000313" key="1">
    <source>
        <dbReference type="EMBL" id="SFB66410.1"/>
    </source>
</evidence>
<gene>
    <name evidence="1" type="ORF">SAMN02910406_00065</name>
</gene>
<proteinExistence type="predicted"/>
<reference evidence="1 2" key="1">
    <citation type="submission" date="2016-10" db="EMBL/GenBank/DDBJ databases">
        <authorList>
            <person name="de Groot N.N."/>
        </authorList>
    </citation>
    <scope>NUCLEOTIDE SEQUENCE [LARGE SCALE GENOMIC DNA]</scope>
    <source>
        <strain evidence="1 2">AR67</strain>
    </source>
</reference>
<sequence>MFDNDREEYTPRIFHTRFGIIVTDKKHCRFVITRVNTIDSPLVFLRKWSDDTEYGYEEYYTLYRSALTADEADEILGLLKNN</sequence>
<name>A0A1I1D0S6_RUMAL</name>
<dbReference type="AlphaFoldDB" id="A0A1I1D0S6"/>
<organism evidence="1 2">
    <name type="scientific">Ruminococcus albus</name>
    <dbReference type="NCBI Taxonomy" id="1264"/>
    <lineage>
        <taxon>Bacteria</taxon>
        <taxon>Bacillati</taxon>
        <taxon>Bacillota</taxon>
        <taxon>Clostridia</taxon>
        <taxon>Eubacteriales</taxon>
        <taxon>Oscillospiraceae</taxon>
        <taxon>Ruminococcus</taxon>
    </lineage>
</organism>
<protein>
    <submittedName>
        <fullName evidence="1">Uncharacterized protein</fullName>
    </submittedName>
</protein>
<accession>A0A1I1D0S6</accession>
<dbReference type="EMBL" id="FOKQ01000001">
    <property type="protein sequence ID" value="SFB66410.1"/>
    <property type="molecule type" value="Genomic_DNA"/>
</dbReference>
<dbReference type="Proteomes" id="UP000182192">
    <property type="component" value="Unassembled WGS sequence"/>
</dbReference>
<evidence type="ECO:0000313" key="2">
    <source>
        <dbReference type="Proteomes" id="UP000182192"/>
    </source>
</evidence>